<dbReference type="EMBL" id="MU167289">
    <property type="protein sequence ID" value="KAG0144782.1"/>
    <property type="molecule type" value="Genomic_DNA"/>
</dbReference>
<organism evidence="1 2">
    <name type="scientific">Cronartium quercuum f. sp. fusiforme G11</name>
    <dbReference type="NCBI Taxonomy" id="708437"/>
    <lineage>
        <taxon>Eukaryota</taxon>
        <taxon>Fungi</taxon>
        <taxon>Dikarya</taxon>
        <taxon>Basidiomycota</taxon>
        <taxon>Pucciniomycotina</taxon>
        <taxon>Pucciniomycetes</taxon>
        <taxon>Pucciniales</taxon>
        <taxon>Coleosporiaceae</taxon>
        <taxon>Cronartium</taxon>
    </lineage>
</organism>
<protein>
    <submittedName>
        <fullName evidence="1">Uncharacterized protein</fullName>
    </submittedName>
</protein>
<gene>
    <name evidence="1" type="ORF">CROQUDRAFT_659603</name>
</gene>
<comment type="caution">
    <text evidence="1">The sequence shown here is derived from an EMBL/GenBank/DDBJ whole genome shotgun (WGS) entry which is preliminary data.</text>
</comment>
<evidence type="ECO:0000313" key="2">
    <source>
        <dbReference type="Proteomes" id="UP000886653"/>
    </source>
</evidence>
<sequence>LEAVFLQIKSKGDGNAAIWKRIDGRLAQLCLKGPQFTEAFYKLVLDADNLLFNGKNTVNDLEDLTDFELPTDSDSQVAIARLAPVVSAESSSHMNIGK</sequence>
<dbReference type="AlphaFoldDB" id="A0A9P6NIG9"/>
<name>A0A9P6NIG9_9BASI</name>
<proteinExistence type="predicted"/>
<feature type="non-terminal residue" evidence="1">
    <location>
        <position position="1"/>
    </location>
</feature>
<keyword evidence="2" id="KW-1185">Reference proteome</keyword>
<reference evidence="1" key="1">
    <citation type="submission" date="2013-11" db="EMBL/GenBank/DDBJ databases">
        <title>Genome sequence of the fusiform rust pathogen reveals effectors for host alternation and coevolution with pine.</title>
        <authorList>
            <consortium name="DOE Joint Genome Institute"/>
            <person name="Smith K."/>
            <person name="Pendleton A."/>
            <person name="Kubisiak T."/>
            <person name="Anderson C."/>
            <person name="Salamov A."/>
            <person name="Aerts A."/>
            <person name="Riley R."/>
            <person name="Clum A."/>
            <person name="Lindquist E."/>
            <person name="Ence D."/>
            <person name="Campbell M."/>
            <person name="Kronenberg Z."/>
            <person name="Feau N."/>
            <person name="Dhillon B."/>
            <person name="Hamelin R."/>
            <person name="Burleigh J."/>
            <person name="Smith J."/>
            <person name="Yandell M."/>
            <person name="Nelson C."/>
            <person name="Grigoriev I."/>
            <person name="Davis J."/>
        </authorList>
    </citation>
    <scope>NUCLEOTIDE SEQUENCE</scope>
    <source>
        <strain evidence="1">G11</strain>
    </source>
</reference>
<dbReference type="Proteomes" id="UP000886653">
    <property type="component" value="Unassembled WGS sequence"/>
</dbReference>
<accession>A0A9P6NIG9</accession>
<evidence type="ECO:0000313" key="1">
    <source>
        <dbReference type="EMBL" id="KAG0144782.1"/>
    </source>
</evidence>